<dbReference type="GO" id="GO:0005686">
    <property type="term" value="C:U2 snRNP"/>
    <property type="evidence" value="ECO:0007669"/>
    <property type="project" value="TreeGrafter"/>
</dbReference>
<dbReference type="AlphaFoldDB" id="A0A1J3HSK0"/>
<name>A0A1J3HSK0_NOCCA</name>
<organism evidence="2">
    <name type="scientific">Noccaea caerulescens</name>
    <name type="common">Alpine penny-cress</name>
    <name type="synonym">Thlaspi caerulescens</name>
    <dbReference type="NCBI Taxonomy" id="107243"/>
    <lineage>
        <taxon>Eukaryota</taxon>
        <taxon>Viridiplantae</taxon>
        <taxon>Streptophyta</taxon>
        <taxon>Embryophyta</taxon>
        <taxon>Tracheophyta</taxon>
        <taxon>Spermatophyta</taxon>
        <taxon>Magnoliopsida</taxon>
        <taxon>eudicotyledons</taxon>
        <taxon>Gunneridae</taxon>
        <taxon>Pentapetalae</taxon>
        <taxon>rosids</taxon>
        <taxon>malvids</taxon>
        <taxon>Brassicales</taxon>
        <taxon>Brassicaceae</taxon>
        <taxon>Coluteocarpeae</taxon>
        <taxon>Noccaea</taxon>
    </lineage>
</organism>
<dbReference type="Pfam" id="PF00240">
    <property type="entry name" value="ubiquitin"/>
    <property type="match status" value="1"/>
</dbReference>
<evidence type="ECO:0000313" key="2">
    <source>
        <dbReference type="EMBL" id="JAU70152.1"/>
    </source>
</evidence>
<dbReference type="GO" id="GO:0071004">
    <property type="term" value="C:U2-type prespliceosome"/>
    <property type="evidence" value="ECO:0007669"/>
    <property type="project" value="TreeGrafter"/>
</dbReference>
<dbReference type="SUPFAM" id="SSF54236">
    <property type="entry name" value="Ubiquitin-like"/>
    <property type="match status" value="1"/>
</dbReference>
<dbReference type="PROSITE" id="PS50053">
    <property type="entry name" value="UBIQUITIN_2"/>
    <property type="match status" value="1"/>
</dbReference>
<dbReference type="GO" id="GO:0000381">
    <property type="term" value="P:regulation of alternative mRNA splicing, via spliceosome"/>
    <property type="evidence" value="ECO:0007669"/>
    <property type="project" value="TreeGrafter"/>
</dbReference>
<feature type="domain" description="Ubiquitin-like" evidence="1">
    <location>
        <begin position="131"/>
        <end position="199"/>
    </location>
</feature>
<evidence type="ECO:0000259" key="1">
    <source>
        <dbReference type="PROSITE" id="PS50053"/>
    </source>
</evidence>
<dbReference type="GO" id="GO:0003723">
    <property type="term" value="F:RNA binding"/>
    <property type="evidence" value="ECO:0007669"/>
    <property type="project" value="InterPro"/>
</dbReference>
<proteinExistence type="predicted"/>
<reference evidence="2" key="1">
    <citation type="submission" date="2016-07" db="EMBL/GenBank/DDBJ databases">
        <title>De novo transcriptome assembly of four accessions of the metal hyperaccumulator plant Noccaea caerulescens.</title>
        <authorList>
            <person name="Blande D."/>
            <person name="Halimaa P."/>
            <person name="Tervahauta A.I."/>
            <person name="Aarts M.G."/>
            <person name="Karenlampi S.O."/>
        </authorList>
    </citation>
    <scope>NUCLEOTIDE SEQUENCE</scope>
</reference>
<dbReference type="GO" id="GO:0071013">
    <property type="term" value="C:catalytic step 2 spliceosome"/>
    <property type="evidence" value="ECO:0007669"/>
    <property type="project" value="TreeGrafter"/>
</dbReference>
<dbReference type="InterPro" id="IPR045146">
    <property type="entry name" value="SF3A1"/>
</dbReference>
<sequence length="203" mass="22941">MMKPGDGRFDLFGRLVEANMEATCRPYYLKEKLRKNPTTDMETVLENCFHRLQWDRFSKKAREEERARYEERASEPKRTPLSLAQGHLCGMAYMALDPPPKPDPKRQKIDESDLVPEGQFLAQNPPGSATVWVFFPEVSGGLYSKIIMPSLSEKVASLKDKLSDETTVPASKLKLSGKSGILKDNMSLAYYNVGAQDILTCLY</sequence>
<dbReference type="InterPro" id="IPR029071">
    <property type="entry name" value="Ubiquitin-like_domsf"/>
</dbReference>
<dbReference type="PANTHER" id="PTHR15316">
    <property type="entry name" value="SPLICEOSOME ASSOCIATED PROTEIN 114/SWAP SPLICING FACTOR-RELATED"/>
    <property type="match status" value="1"/>
</dbReference>
<dbReference type="PANTHER" id="PTHR15316:SF1">
    <property type="entry name" value="SPLICING FACTOR 3A SUBUNIT 1"/>
    <property type="match status" value="1"/>
</dbReference>
<dbReference type="EMBL" id="GEVL01007189">
    <property type="protein sequence ID" value="JAU70152.1"/>
    <property type="molecule type" value="Transcribed_RNA"/>
</dbReference>
<protein>
    <submittedName>
        <fullName evidence="2">Putative splicing factor 3A subunit 1</fullName>
    </submittedName>
</protein>
<dbReference type="Gene3D" id="3.10.20.90">
    <property type="entry name" value="Phosphatidylinositol 3-kinase Catalytic Subunit, Chain A, domain 1"/>
    <property type="match status" value="1"/>
</dbReference>
<dbReference type="InterPro" id="IPR000626">
    <property type="entry name" value="Ubiquitin-like_dom"/>
</dbReference>
<gene>
    <name evidence="2" type="ORF">LE_TR9461_c1_g1_i1_g.31930</name>
</gene>
<dbReference type="GO" id="GO:0045292">
    <property type="term" value="P:mRNA cis splicing, via spliceosome"/>
    <property type="evidence" value="ECO:0007669"/>
    <property type="project" value="InterPro"/>
</dbReference>
<accession>A0A1J3HSK0</accession>